<evidence type="ECO:0000313" key="2">
    <source>
        <dbReference type="EMBL" id="CRZ11691.1"/>
    </source>
</evidence>
<evidence type="ECO:0000256" key="1">
    <source>
        <dbReference type="SAM" id="Phobius"/>
    </source>
</evidence>
<organism evidence="2">
    <name type="scientific">Spongospora subterranea</name>
    <dbReference type="NCBI Taxonomy" id="70186"/>
    <lineage>
        <taxon>Eukaryota</taxon>
        <taxon>Sar</taxon>
        <taxon>Rhizaria</taxon>
        <taxon>Endomyxa</taxon>
        <taxon>Phytomyxea</taxon>
        <taxon>Plasmodiophorida</taxon>
        <taxon>Plasmodiophoridae</taxon>
        <taxon>Spongospora</taxon>
    </lineage>
</organism>
<feature type="transmembrane region" description="Helical" evidence="1">
    <location>
        <begin position="33"/>
        <end position="52"/>
    </location>
</feature>
<feature type="transmembrane region" description="Helical" evidence="1">
    <location>
        <begin position="9"/>
        <end position="27"/>
    </location>
</feature>
<sequence>FLPDRIYRLIWPLIAMLIQNSLVALVYVAQDAFAAGTIFSVSWIIDFSLYLMRHLQAHDVYLRNEVAQAQVDDCGTDENLPQFVIHDQDGLSPHLQNKTISTHIVHKTVIRQGVGSVDLTLGCSNIVAGFQYAKDSDDVKPLPPKANRPPAVARCSC</sequence>
<dbReference type="EMBL" id="HACM01011249">
    <property type="protein sequence ID" value="CRZ11691.1"/>
    <property type="molecule type" value="Transcribed_RNA"/>
</dbReference>
<keyword evidence="1" id="KW-0812">Transmembrane</keyword>
<keyword evidence="1" id="KW-1133">Transmembrane helix</keyword>
<proteinExistence type="predicted"/>
<dbReference type="AlphaFoldDB" id="A0A0H5RD67"/>
<keyword evidence="1" id="KW-0472">Membrane</keyword>
<accession>A0A0H5RD67</accession>
<protein>
    <submittedName>
        <fullName evidence="2">Uncharacterized protein</fullName>
    </submittedName>
</protein>
<feature type="non-terminal residue" evidence="2">
    <location>
        <position position="1"/>
    </location>
</feature>
<reference evidence="2" key="1">
    <citation type="submission" date="2015-04" db="EMBL/GenBank/DDBJ databases">
        <title>The genome sequence of the plant pathogenic Rhizarian Plasmodiophora brassicae reveals insights in its biotrophic life cycle and the origin of chitin synthesis.</title>
        <authorList>
            <person name="Schwelm A."/>
            <person name="Fogelqvist J."/>
            <person name="Knaust A."/>
            <person name="Julke S."/>
            <person name="Lilja T."/>
            <person name="Dhandapani V."/>
            <person name="Bonilla-Rosso G."/>
            <person name="Karlsson M."/>
            <person name="Shevchenko A."/>
            <person name="Choi S.R."/>
            <person name="Kim H.G."/>
            <person name="Park J.Y."/>
            <person name="Lim Y.P."/>
            <person name="Ludwig-Muller J."/>
            <person name="Dixelius C."/>
        </authorList>
    </citation>
    <scope>NUCLEOTIDE SEQUENCE</scope>
    <source>
        <tissue evidence="2">Potato root galls</tissue>
    </source>
</reference>
<name>A0A0H5RD67_9EUKA</name>